<protein>
    <submittedName>
        <fullName evidence="12">Uncharacterized protein</fullName>
    </submittedName>
</protein>
<dbReference type="PANTHER" id="PTHR10125">
    <property type="entry name" value="P2X PURINOCEPTOR"/>
    <property type="match status" value="1"/>
</dbReference>
<gene>
    <name evidence="12" type="ORF">SeMB42_g05116</name>
</gene>
<dbReference type="GO" id="GO:0016020">
    <property type="term" value="C:membrane"/>
    <property type="evidence" value="ECO:0007669"/>
    <property type="project" value="TreeGrafter"/>
</dbReference>
<dbReference type="Proteomes" id="UP000317494">
    <property type="component" value="Unassembled WGS sequence"/>
</dbReference>
<keyword evidence="5 11" id="KW-1133">Transmembrane helix</keyword>
<sequence>PVVVFDDKNRESSADMQDLDELFAYQTYKVVNIKDRRLGLLYLAFEIAIAVYVLWNIFSSGLYLIKTIPITGSIRISFQIPTGYRTLPTPSYCAPSSFSSGCMFLNAEQVVFPYAGQQGSVFITTRISVSNTGVPPPGCSYATPLAATYACSPPAYNTLPSATYYVANVERYTLMIDHAVRGQITSGLLLQATVPTTIGTTTTSAMMGRLVAGCTGAGSAPTVLQWNETVRAAALASRQSGDTMTVGELLTAADCAGNGIDLDANSTSITASVGESIRSTGAIISMPIIYSNRQTTGAWNDLKYEYIPALIGGEEYKIIEKIPQPDGSITYWNRHGVQVTLTQTGTIGQFNFLSFLSNLVGGLALLKVATTITEMLMMYGLPQRKLYREAKVEQTEDFSDVRQELKEIKRRRRFTQPPSTAAAESPNGPPYNPNAIAPFPSDMSQPTGGFQSTPLYTAPPGAYASHMYPPPQPFAPPYIQNQPPTGSQGGPGGDVGISSADDWYGPPRNSYYPYYPAGFNQETGQRLSQEPTWFAAGRRATPFGATA</sequence>
<dbReference type="GO" id="GO:0070588">
    <property type="term" value="P:calcium ion transmembrane transport"/>
    <property type="evidence" value="ECO:0007669"/>
    <property type="project" value="TreeGrafter"/>
</dbReference>
<feature type="region of interest" description="Disordered" evidence="10">
    <location>
        <begin position="408"/>
        <end position="504"/>
    </location>
</feature>
<dbReference type="GO" id="GO:0007165">
    <property type="term" value="P:signal transduction"/>
    <property type="evidence" value="ECO:0007669"/>
    <property type="project" value="UniProtKB-ARBA"/>
</dbReference>
<dbReference type="Pfam" id="PF00864">
    <property type="entry name" value="P2X_receptor"/>
    <property type="match status" value="1"/>
</dbReference>
<dbReference type="InterPro" id="IPR059116">
    <property type="entry name" value="P2X_receptor"/>
</dbReference>
<comment type="subcellular location">
    <subcellularLocation>
        <location evidence="1">Endomembrane system</location>
    </subcellularLocation>
</comment>
<keyword evidence="13" id="KW-1185">Reference proteome</keyword>
<dbReference type="Gene3D" id="1.10.287.940">
    <property type="entry name" value="atp-gated p2x4 ion channel"/>
    <property type="match status" value="1"/>
</dbReference>
<keyword evidence="6" id="KW-0406">Ion transport</keyword>
<evidence type="ECO:0000256" key="10">
    <source>
        <dbReference type="SAM" id="MobiDB-lite"/>
    </source>
</evidence>
<evidence type="ECO:0000256" key="8">
    <source>
        <dbReference type="ARBA" id="ARBA00023286"/>
    </source>
</evidence>
<evidence type="ECO:0000256" key="11">
    <source>
        <dbReference type="SAM" id="Phobius"/>
    </source>
</evidence>
<keyword evidence="8" id="KW-1071">Ligand-gated ion channel</keyword>
<evidence type="ECO:0000256" key="6">
    <source>
        <dbReference type="ARBA" id="ARBA00023065"/>
    </source>
</evidence>
<reference evidence="12 13" key="1">
    <citation type="journal article" date="2019" name="Sci. Rep.">
        <title>Comparative genomics of chytrid fungi reveal insights into the obligate biotrophic and pathogenic lifestyle of Synchytrium endobioticum.</title>
        <authorList>
            <person name="van de Vossenberg B.T.L.H."/>
            <person name="Warris S."/>
            <person name="Nguyen H.D.T."/>
            <person name="van Gent-Pelzer M.P.E."/>
            <person name="Joly D.L."/>
            <person name="van de Geest H.C."/>
            <person name="Bonants P.J.M."/>
            <person name="Smith D.S."/>
            <person name="Levesque C.A."/>
            <person name="van der Lee T.A.J."/>
        </authorList>
    </citation>
    <scope>NUCLEOTIDE SEQUENCE [LARGE SCALE GENOMIC DNA]</scope>
    <source>
        <strain evidence="12 13">MB42</strain>
    </source>
</reference>
<evidence type="ECO:0000256" key="1">
    <source>
        <dbReference type="ARBA" id="ARBA00004308"/>
    </source>
</evidence>
<keyword evidence="4 11" id="KW-0812">Transmembrane</keyword>
<evidence type="ECO:0000256" key="9">
    <source>
        <dbReference type="ARBA" id="ARBA00023303"/>
    </source>
</evidence>
<accession>A0A507CTD8</accession>
<proteinExistence type="inferred from homology"/>
<comment type="similarity">
    <text evidence="2">Belongs to the P2X receptor family.</text>
</comment>
<name>A0A507CTD8_9FUNG</name>
<dbReference type="GO" id="GO:0012505">
    <property type="term" value="C:endomembrane system"/>
    <property type="evidence" value="ECO:0007669"/>
    <property type="project" value="UniProtKB-SubCell"/>
</dbReference>
<feature type="compositionally biased region" description="Polar residues" evidence="10">
    <location>
        <begin position="442"/>
        <end position="455"/>
    </location>
</feature>
<organism evidence="12 13">
    <name type="scientific">Synchytrium endobioticum</name>
    <dbReference type="NCBI Taxonomy" id="286115"/>
    <lineage>
        <taxon>Eukaryota</taxon>
        <taxon>Fungi</taxon>
        <taxon>Fungi incertae sedis</taxon>
        <taxon>Chytridiomycota</taxon>
        <taxon>Chytridiomycota incertae sedis</taxon>
        <taxon>Chytridiomycetes</taxon>
        <taxon>Synchytriales</taxon>
        <taxon>Synchytriaceae</taxon>
        <taxon>Synchytrium</taxon>
    </lineage>
</organism>
<evidence type="ECO:0000256" key="5">
    <source>
        <dbReference type="ARBA" id="ARBA00022989"/>
    </source>
</evidence>
<evidence type="ECO:0000256" key="4">
    <source>
        <dbReference type="ARBA" id="ARBA00022692"/>
    </source>
</evidence>
<dbReference type="EMBL" id="QEAN01000232">
    <property type="protein sequence ID" value="TPX42434.1"/>
    <property type="molecule type" value="Genomic_DNA"/>
</dbReference>
<evidence type="ECO:0000256" key="2">
    <source>
        <dbReference type="ARBA" id="ARBA00009848"/>
    </source>
</evidence>
<dbReference type="PANTHER" id="PTHR10125:SF31">
    <property type="entry name" value="P2X RECEPTOR E"/>
    <property type="match status" value="1"/>
</dbReference>
<dbReference type="VEuPathDB" id="FungiDB:SeMB42_g05116"/>
<evidence type="ECO:0000256" key="3">
    <source>
        <dbReference type="ARBA" id="ARBA00022448"/>
    </source>
</evidence>
<keyword evidence="9" id="KW-0407">Ion channel</keyword>
<keyword evidence="7 11" id="KW-0472">Membrane</keyword>
<evidence type="ECO:0000313" key="13">
    <source>
        <dbReference type="Proteomes" id="UP000317494"/>
    </source>
</evidence>
<feature type="transmembrane region" description="Helical" evidence="11">
    <location>
        <begin position="38"/>
        <end position="58"/>
    </location>
</feature>
<feature type="non-terminal residue" evidence="12">
    <location>
        <position position="1"/>
    </location>
</feature>
<evidence type="ECO:0000313" key="12">
    <source>
        <dbReference type="EMBL" id="TPX42434.1"/>
    </source>
</evidence>
<dbReference type="GO" id="GO:0015267">
    <property type="term" value="F:channel activity"/>
    <property type="evidence" value="ECO:0007669"/>
    <property type="project" value="UniProtKB-ARBA"/>
</dbReference>
<dbReference type="STRING" id="286115.A0A507CTD8"/>
<keyword evidence="3" id="KW-0813">Transport</keyword>
<comment type="caution">
    <text evidence="12">The sequence shown here is derived from an EMBL/GenBank/DDBJ whole genome shotgun (WGS) entry which is preliminary data.</text>
</comment>
<dbReference type="AlphaFoldDB" id="A0A507CTD8"/>
<evidence type="ECO:0000256" key="7">
    <source>
        <dbReference type="ARBA" id="ARBA00023136"/>
    </source>
</evidence>